<sequence>MLDRPAATDDYRPGRALHRFVTTRDRTCRMPGCRVRAGHADLDHVLPHPEGATDCTNLCCLCRRHHRLKTHARGWRFDMDRDGVLTVTTPTGITRVTRPPGLREPSTETPPF</sequence>
<dbReference type="Gene3D" id="1.10.30.50">
    <property type="match status" value="1"/>
</dbReference>
<dbReference type="EMBL" id="FPBA01000018">
    <property type="protein sequence ID" value="SFT94971.1"/>
    <property type="molecule type" value="Genomic_DNA"/>
</dbReference>
<reference evidence="3" key="1">
    <citation type="submission" date="2016-10" db="EMBL/GenBank/DDBJ databases">
        <authorList>
            <person name="Varghese N."/>
            <person name="Submissions S."/>
        </authorList>
    </citation>
    <scope>NUCLEOTIDE SEQUENCE [LARGE SCALE GENOMIC DNA]</scope>
    <source>
        <strain evidence="3">DSM 46136</strain>
    </source>
</reference>
<evidence type="ECO:0000313" key="3">
    <source>
        <dbReference type="Proteomes" id="UP000199546"/>
    </source>
</evidence>
<dbReference type="Proteomes" id="UP000199546">
    <property type="component" value="Unassembled WGS sequence"/>
</dbReference>
<dbReference type="CDD" id="cd00085">
    <property type="entry name" value="HNHc"/>
    <property type="match status" value="1"/>
</dbReference>
<dbReference type="RefSeq" id="WP_093582357.1">
    <property type="nucleotide sequence ID" value="NZ_FPBA01000018.1"/>
</dbReference>
<keyword evidence="3" id="KW-1185">Reference proteome</keyword>
<dbReference type="OrthoDB" id="3261064at2"/>
<dbReference type="AlphaFoldDB" id="A0A1I7C6A4"/>
<dbReference type="STRING" id="1296565.SAMN05660657_04140"/>
<evidence type="ECO:0000256" key="1">
    <source>
        <dbReference type="SAM" id="MobiDB-lite"/>
    </source>
</evidence>
<dbReference type="InterPro" id="IPR003615">
    <property type="entry name" value="HNH_nuc"/>
</dbReference>
<protein>
    <recommendedName>
        <fullName evidence="4">HNH endonuclease</fullName>
    </recommendedName>
</protein>
<proteinExistence type="predicted"/>
<evidence type="ECO:0008006" key="4">
    <source>
        <dbReference type="Google" id="ProtNLM"/>
    </source>
</evidence>
<organism evidence="2 3">
    <name type="scientific">Geodermatophilus amargosae</name>
    <dbReference type="NCBI Taxonomy" id="1296565"/>
    <lineage>
        <taxon>Bacteria</taxon>
        <taxon>Bacillati</taxon>
        <taxon>Actinomycetota</taxon>
        <taxon>Actinomycetes</taxon>
        <taxon>Geodermatophilales</taxon>
        <taxon>Geodermatophilaceae</taxon>
        <taxon>Geodermatophilus</taxon>
    </lineage>
</organism>
<name>A0A1I7C6A4_9ACTN</name>
<evidence type="ECO:0000313" key="2">
    <source>
        <dbReference type="EMBL" id="SFT94971.1"/>
    </source>
</evidence>
<accession>A0A1I7C6A4</accession>
<feature type="region of interest" description="Disordered" evidence="1">
    <location>
        <begin position="91"/>
        <end position="112"/>
    </location>
</feature>
<feature type="compositionally biased region" description="Low complexity" evidence="1">
    <location>
        <begin position="91"/>
        <end position="100"/>
    </location>
</feature>
<gene>
    <name evidence="2" type="ORF">SAMN05660657_04140</name>
</gene>